<dbReference type="GeneID" id="87866178"/>
<feature type="signal peptide" evidence="1">
    <location>
        <begin position="1"/>
        <end position="16"/>
    </location>
</feature>
<organism evidence="2 3">
    <name type="scientific">Neurospora tetraspora</name>
    <dbReference type="NCBI Taxonomy" id="94610"/>
    <lineage>
        <taxon>Eukaryota</taxon>
        <taxon>Fungi</taxon>
        <taxon>Dikarya</taxon>
        <taxon>Ascomycota</taxon>
        <taxon>Pezizomycotina</taxon>
        <taxon>Sordariomycetes</taxon>
        <taxon>Sordariomycetidae</taxon>
        <taxon>Sordariales</taxon>
        <taxon>Sordariaceae</taxon>
        <taxon>Neurospora</taxon>
    </lineage>
</organism>
<dbReference type="RefSeq" id="XP_062685740.1">
    <property type="nucleotide sequence ID" value="XM_062829024.1"/>
</dbReference>
<evidence type="ECO:0000313" key="2">
    <source>
        <dbReference type="EMBL" id="KAK3354362.1"/>
    </source>
</evidence>
<protein>
    <submittedName>
        <fullName evidence="2">Pheromone ppg-1-like protein</fullName>
    </submittedName>
</protein>
<gene>
    <name evidence="2" type="ORF">B0H65DRAFT_535255</name>
</gene>
<dbReference type="EMBL" id="JAUEPP010000001">
    <property type="protein sequence ID" value="KAK3354362.1"/>
    <property type="molecule type" value="Genomic_DNA"/>
</dbReference>
<name>A0AAE0JMH7_9PEZI</name>
<keyword evidence="3" id="KW-1185">Reference proteome</keyword>
<keyword evidence="1" id="KW-0732">Signal</keyword>
<dbReference type="Proteomes" id="UP001278500">
    <property type="component" value="Unassembled WGS sequence"/>
</dbReference>
<accession>A0AAE0JMH7</accession>
<dbReference type="AlphaFoldDB" id="A0AAE0JMH7"/>
<feature type="chain" id="PRO_5042078112" evidence="1">
    <location>
        <begin position="17"/>
        <end position="303"/>
    </location>
</feature>
<reference evidence="2" key="2">
    <citation type="submission" date="2023-06" db="EMBL/GenBank/DDBJ databases">
        <authorList>
            <consortium name="Lawrence Berkeley National Laboratory"/>
            <person name="Haridas S."/>
            <person name="Hensen N."/>
            <person name="Bonometti L."/>
            <person name="Westerberg I."/>
            <person name="Brannstrom I.O."/>
            <person name="Guillou S."/>
            <person name="Cros-Aarteil S."/>
            <person name="Calhoun S."/>
            <person name="Kuo A."/>
            <person name="Mondo S."/>
            <person name="Pangilinan J."/>
            <person name="Riley R."/>
            <person name="Labutti K."/>
            <person name="Andreopoulos B."/>
            <person name="Lipzen A."/>
            <person name="Chen C."/>
            <person name="Yanf M."/>
            <person name="Daum C."/>
            <person name="Ng V."/>
            <person name="Clum A."/>
            <person name="Steindorff A."/>
            <person name="Ohm R."/>
            <person name="Martin F."/>
            <person name="Silar P."/>
            <person name="Natvig D."/>
            <person name="Lalanne C."/>
            <person name="Gautier V."/>
            <person name="Ament-Velasquez S.L."/>
            <person name="Kruys A."/>
            <person name="Hutchinson M.I."/>
            <person name="Powell A.J."/>
            <person name="Barry K."/>
            <person name="Miller A.N."/>
            <person name="Grigoriev I.V."/>
            <person name="Debuchy R."/>
            <person name="Gladieux P."/>
            <person name="Thoren M.H."/>
            <person name="Johannesson H."/>
        </authorList>
    </citation>
    <scope>NUCLEOTIDE SEQUENCE</scope>
    <source>
        <strain evidence="2">CBS 560.94</strain>
    </source>
</reference>
<evidence type="ECO:0000256" key="1">
    <source>
        <dbReference type="SAM" id="SignalP"/>
    </source>
</evidence>
<comment type="caution">
    <text evidence="2">The sequence shown here is derived from an EMBL/GenBank/DDBJ whole genome shotgun (WGS) entry which is preliminary data.</text>
</comment>
<proteinExistence type="predicted"/>
<reference evidence="2" key="1">
    <citation type="journal article" date="2023" name="Mol. Phylogenet. Evol.">
        <title>Genome-scale phylogeny and comparative genomics of the fungal order Sordariales.</title>
        <authorList>
            <person name="Hensen N."/>
            <person name="Bonometti L."/>
            <person name="Westerberg I."/>
            <person name="Brannstrom I.O."/>
            <person name="Guillou S."/>
            <person name="Cros-Aarteil S."/>
            <person name="Calhoun S."/>
            <person name="Haridas S."/>
            <person name="Kuo A."/>
            <person name="Mondo S."/>
            <person name="Pangilinan J."/>
            <person name="Riley R."/>
            <person name="LaButti K."/>
            <person name="Andreopoulos B."/>
            <person name="Lipzen A."/>
            <person name="Chen C."/>
            <person name="Yan M."/>
            <person name="Daum C."/>
            <person name="Ng V."/>
            <person name="Clum A."/>
            <person name="Steindorff A."/>
            <person name="Ohm R.A."/>
            <person name="Martin F."/>
            <person name="Silar P."/>
            <person name="Natvig D.O."/>
            <person name="Lalanne C."/>
            <person name="Gautier V."/>
            <person name="Ament-Velasquez S.L."/>
            <person name="Kruys A."/>
            <person name="Hutchinson M.I."/>
            <person name="Powell A.J."/>
            <person name="Barry K."/>
            <person name="Miller A.N."/>
            <person name="Grigoriev I.V."/>
            <person name="Debuchy R."/>
            <person name="Gladieux P."/>
            <person name="Hiltunen Thoren M."/>
            <person name="Johannesson H."/>
        </authorList>
    </citation>
    <scope>NUCLEOTIDE SEQUENCE</scope>
    <source>
        <strain evidence="2">CBS 560.94</strain>
    </source>
</reference>
<sequence length="303" mass="33268">MKFTLPLVIFAAVASATPVAQPAAEADAQWCQLHGQSCWKVKRVADAFATAIQGMGGLPPRDESGHHPAQVAKRQVDELAGIIALTQEDVNAYYDSLSLGEKFAPSTEEEKKTEKVAKREAEAEAQWCRIHGQSCWKKREAEAQWCRIHGQSCWKRDAAPEAAPEANPQWCRIHGQSCWKKRDAAPEAAPEANPQWCRIHGQSCWKAKRAAEAVMTAIQSAEAESVLLLRDTTFSPVDRVGKREAQNCNVKFHGGVRGTCWKRDASPEAACNAPDGACTKATRDLHAMYNVARAIVTAHSDEN</sequence>
<evidence type="ECO:0000313" key="3">
    <source>
        <dbReference type="Proteomes" id="UP001278500"/>
    </source>
</evidence>